<sequence>MTRKVLSIGVAAAAVAAAVAGVAPALGAIALNHNETVVER</sequence>
<dbReference type="RefSeq" id="WP_007574964.1">
    <property type="nucleotide sequence ID" value="NZ_AGUD01000197.1"/>
</dbReference>
<organism evidence="1 2">
    <name type="scientific">Patulibacter medicamentivorans</name>
    <dbReference type="NCBI Taxonomy" id="1097667"/>
    <lineage>
        <taxon>Bacteria</taxon>
        <taxon>Bacillati</taxon>
        <taxon>Actinomycetota</taxon>
        <taxon>Thermoleophilia</taxon>
        <taxon>Solirubrobacterales</taxon>
        <taxon>Patulibacteraceae</taxon>
        <taxon>Patulibacter</taxon>
    </lineage>
</organism>
<dbReference type="Proteomes" id="UP000005143">
    <property type="component" value="Unassembled WGS sequence"/>
</dbReference>
<evidence type="ECO:0000313" key="2">
    <source>
        <dbReference type="Proteomes" id="UP000005143"/>
    </source>
</evidence>
<name>H0E608_9ACTN</name>
<dbReference type="EMBL" id="AGUD01000197">
    <property type="protein sequence ID" value="EHN10902.1"/>
    <property type="molecule type" value="Genomic_DNA"/>
</dbReference>
<proteinExistence type="predicted"/>
<keyword evidence="2" id="KW-1185">Reference proteome</keyword>
<gene>
    <name evidence="1" type="ORF">PAI11_22580</name>
</gene>
<protein>
    <submittedName>
        <fullName evidence="1">Uncharacterized protein</fullName>
    </submittedName>
</protein>
<dbReference type="AlphaFoldDB" id="H0E608"/>
<reference evidence="1 2" key="1">
    <citation type="journal article" date="2013" name="Biodegradation">
        <title>Quantitative proteomic analysis of ibuprofen-degrading Patulibacter sp. strain I11.</title>
        <authorList>
            <person name="Almeida B."/>
            <person name="Kjeldal H."/>
            <person name="Lolas I."/>
            <person name="Knudsen A.D."/>
            <person name="Carvalho G."/>
            <person name="Nielsen K.L."/>
            <person name="Barreto Crespo M.T."/>
            <person name="Stensballe A."/>
            <person name="Nielsen J.L."/>
        </authorList>
    </citation>
    <scope>NUCLEOTIDE SEQUENCE [LARGE SCALE GENOMIC DNA]</scope>
    <source>
        <strain evidence="1 2">I11</strain>
    </source>
</reference>
<evidence type="ECO:0000313" key="1">
    <source>
        <dbReference type="EMBL" id="EHN10902.1"/>
    </source>
</evidence>
<comment type="caution">
    <text evidence="1">The sequence shown here is derived from an EMBL/GenBank/DDBJ whole genome shotgun (WGS) entry which is preliminary data.</text>
</comment>
<accession>H0E608</accession>